<evidence type="ECO:0000313" key="1">
    <source>
        <dbReference type="EMBL" id="GEN62934.1"/>
    </source>
</evidence>
<sequence length="141" mass="15852">MTTPYTIGRQGSIILIWNGARIDLEDVIDFQVRQEIKVQRTNPLNKPPIEFNTPSGWRGSFTIDRGNYALDTLFNADELAFWNASTISSGVLYCYIQEADGSTSKYEYSGLTLTFSNAGKFDSENIVAQTVDFFASQRRSV</sequence>
<protein>
    <recommendedName>
        <fullName evidence="3">Phage tail protein</fullName>
    </recommendedName>
</protein>
<dbReference type="EMBL" id="BJYG01000012">
    <property type="protein sequence ID" value="GEN62934.1"/>
    <property type="molecule type" value="Genomic_DNA"/>
</dbReference>
<evidence type="ECO:0008006" key="3">
    <source>
        <dbReference type="Google" id="ProtNLM"/>
    </source>
</evidence>
<gene>
    <name evidence="1" type="ORF">AOE01nite_11580</name>
</gene>
<dbReference type="AlphaFoldDB" id="A0A511XJ12"/>
<reference evidence="1 2" key="1">
    <citation type="submission" date="2019-07" db="EMBL/GenBank/DDBJ databases">
        <title>Whole genome shotgun sequence of Acetobacter oeni NBRC 105207.</title>
        <authorList>
            <person name="Hosoyama A."/>
            <person name="Uohara A."/>
            <person name="Ohji S."/>
            <person name="Ichikawa N."/>
        </authorList>
    </citation>
    <scope>NUCLEOTIDE SEQUENCE [LARGE SCALE GENOMIC DNA]</scope>
    <source>
        <strain evidence="1 2">NBRC 105207</strain>
    </source>
</reference>
<name>A0A511XJ12_9PROT</name>
<organism evidence="1 2">
    <name type="scientific">Acetobacter oeni</name>
    <dbReference type="NCBI Taxonomy" id="304077"/>
    <lineage>
        <taxon>Bacteria</taxon>
        <taxon>Pseudomonadati</taxon>
        <taxon>Pseudomonadota</taxon>
        <taxon>Alphaproteobacteria</taxon>
        <taxon>Acetobacterales</taxon>
        <taxon>Acetobacteraceae</taxon>
        <taxon>Acetobacter</taxon>
    </lineage>
</organism>
<proteinExistence type="predicted"/>
<accession>A0A511XJ12</accession>
<dbReference type="OrthoDB" id="7276777at2"/>
<dbReference type="RefSeq" id="WP_146887025.1">
    <property type="nucleotide sequence ID" value="NZ_BJYG01000012.1"/>
</dbReference>
<comment type="caution">
    <text evidence="1">The sequence shown here is derived from an EMBL/GenBank/DDBJ whole genome shotgun (WGS) entry which is preliminary data.</text>
</comment>
<keyword evidence="2" id="KW-1185">Reference proteome</keyword>
<evidence type="ECO:0000313" key="2">
    <source>
        <dbReference type="Proteomes" id="UP000321746"/>
    </source>
</evidence>
<dbReference type="Proteomes" id="UP000321746">
    <property type="component" value="Unassembled WGS sequence"/>
</dbReference>